<feature type="domain" description="NADH:flavin oxidoreductase/NADH oxidase N-terminal" evidence="6">
    <location>
        <begin position="4"/>
        <end position="339"/>
    </location>
</feature>
<protein>
    <submittedName>
        <fullName evidence="7">Unannotated protein</fullName>
    </submittedName>
</protein>
<evidence type="ECO:0000256" key="2">
    <source>
        <dbReference type="ARBA" id="ARBA00022630"/>
    </source>
</evidence>
<dbReference type="GO" id="GO:0050661">
    <property type="term" value="F:NADP binding"/>
    <property type="evidence" value="ECO:0007669"/>
    <property type="project" value="InterPro"/>
</dbReference>
<accession>A0A6J6F7D7</accession>
<dbReference type="PANTHER" id="PTHR43303:SF4">
    <property type="entry name" value="NADPH DEHYDROGENASE C23G7.10C-RELATED"/>
    <property type="match status" value="1"/>
</dbReference>
<comment type="cofactor">
    <cofactor evidence="1">
        <name>FMN</name>
        <dbReference type="ChEBI" id="CHEBI:58210"/>
    </cofactor>
</comment>
<evidence type="ECO:0000256" key="5">
    <source>
        <dbReference type="ARBA" id="ARBA00023002"/>
    </source>
</evidence>
<dbReference type="EMBL" id="CAEZUD010000006">
    <property type="protein sequence ID" value="CAB4584486.1"/>
    <property type="molecule type" value="Genomic_DNA"/>
</dbReference>
<dbReference type="CDD" id="cd02932">
    <property type="entry name" value="OYE_YqiM_FMN"/>
    <property type="match status" value="1"/>
</dbReference>
<keyword evidence="3" id="KW-0288">FMN</keyword>
<keyword evidence="4" id="KW-0521">NADP</keyword>
<dbReference type="InterPro" id="IPR013785">
    <property type="entry name" value="Aldolase_TIM"/>
</dbReference>
<dbReference type="SUPFAM" id="SSF51395">
    <property type="entry name" value="FMN-linked oxidoreductases"/>
    <property type="match status" value="1"/>
</dbReference>
<dbReference type="GO" id="GO:0010181">
    <property type="term" value="F:FMN binding"/>
    <property type="evidence" value="ECO:0007669"/>
    <property type="project" value="InterPro"/>
</dbReference>
<evidence type="ECO:0000256" key="4">
    <source>
        <dbReference type="ARBA" id="ARBA00022857"/>
    </source>
</evidence>
<dbReference type="InterPro" id="IPR044152">
    <property type="entry name" value="YqjM-like"/>
</dbReference>
<evidence type="ECO:0000313" key="7">
    <source>
        <dbReference type="EMBL" id="CAB4584486.1"/>
    </source>
</evidence>
<dbReference type="Pfam" id="PF00724">
    <property type="entry name" value="Oxidored_FMN"/>
    <property type="match status" value="1"/>
</dbReference>
<organism evidence="7">
    <name type="scientific">freshwater metagenome</name>
    <dbReference type="NCBI Taxonomy" id="449393"/>
    <lineage>
        <taxon>unclassified sequences</taxon>
        <taxon>metagenomes</taxon>
        <taxon>ecological metagenomes</taxon>
    </lineage>
</organism>
<keyword evidence="2" id="KW-0285">Flavoprotein</keyword>
<dbReference type="GO" id="GO:0003959">
    <property type="term" value="F:NADPH dehydrogenase activity"/>
    <property type="evidence" value="ECO:0007669"/>
    <property type="project" value="InterPro"/>
</dbReference>
<evidence type="ECO:0000256" key="1">
    <source>
        <dbReference type="ARBA" id="ARBA00001917"/>
    </source>
</evidence>
<keyword evidence="5" id="KW-0560">Oxidoreductase</keyword>
<gene>
    <name evidence="7" type="ORF">UFOPK1778_00233</name>
</gene>
<dbReference type="InterPro" id="IPR001155">
    <property type="entry name" value="OxRdtase_FMN_N"/>
</dbReference>
<reference evidence="7" key="1">
    <citation type="submission" date="2020-05" db="EMBL/GenBank/DDBJ databases">
        <authorList>
            <person name="Chiriac C."/>
            <person name="Salcher M."/>
            <person name="Ghai R."/>
            <person name="Kavagutti S V."/>
        </authorList>
    </citation>
    <scope>NUCLEOTIDE SEQUENCE</scope>
</reference>
<dbReference type="AlphaFoldDB" id="A0A6J6F7D7"/>
<evidence type="ECO:0000259" key="6">
    <source>
        <dbReference type="Pfam" id="PF00724"/>
    </source>
</evidence>
<proteinExistence type="predicted"/>
<dbReference type="Gene3D" id="3.20.20.70">
    <property type="entry name" value="Aldolase class I"/>
    <property type="match status" value="1"/>
</dbReference>
<evidence type="ECO:0000256" key="3">
    <source>
        <dbReference type="ARBA" id="ARBA00022643"/>
    </source>
</evidence>
<name>A0A6J6F7D7_9ZZZZ</name>
<sequence length="354" mass="37964">MPHLFTPLKIRGVTLRNRVVVSPMCQYSAIDGVVGTWHQIHLGAFATGGSALVMVEATGVNPVGRISIGCPGLWSDEQEAAFLPIVHFAHSQKTLIGIQLAHAGRKASTTLPGADHPIATPAEGGWQSVAPSPIAFHGLQDPQVMSVADIHQTTADFTQAAVRAVRAGFDLVEIHAAHGYLLHQFLSPLSNQRTDEYGGSFENRTRFLREVSIAIRAAIPETMPLFVRISATDWREGGWDLDQSTTLAAELKNIGVDLIDVSTGGAVHDAKIPVAPGFQVSFATAIKEATGILTSAVGMITEPEQANSIVENQQADLVMLARAMLRNPRWTLDAASQLAAQVDWPVQLVRGKKS</sequence>
<dbReference type="PANTHER" id="PTHR43303">
    <property type="entry name" value="NADPH DEHYDROGENASE C23G7.10C-RELATED"/>
    <property type="match status" value="1"/>
</dbReference>